<name>A0A0B7B2F0_9EUPU</name>
<sequence>MGMLSLVGCFFVAASLVFMVVAFASPYWVESYDEFKGQFVKLGLWEFCFNDYTFYKDYNGKRYLGCFYVFSPEIRPIWEWVSPPWFISVQVMVSASLLIIFLISVGLTLHIFGLFPKHMDYAVYFAAAVGMAISTVGILISLIVFGAFKEDRRWMPRPDMNLLSWSYGICVMSGFFSLLAAICLYLAGKEKKNEKDSGKFATSHVTTYT</sequence>
<keyword evidence="3 5" id="KW-1133">Transmembrane helix</keyword>
<feature type="transmembrane region" description="Helical" evidence="5">
    <location>
        <begin position="165"/>
        <end position="187"/>
    </location>
</feature>
<evidence type="ECO:0000256" key="3">
    <source>
        <dbReference type="ARBA" id="ARBA00022989"/>
    </source>
</evidence>
<protein>
    <submittedName>
        <fullName evidence="7">Uncharacterized protein</fullName>
    </submittedName>
</protein>
<evidence type="ECO:0000313" key="7">
    <source>
        <dbReference type="EMBL" id="CEK87509.1"/>
    </source>
</evidence>
<evidence type="ECO:0000256" key="5">
    <source>
        <dbReference type="SAM" id="Phobius"/>
    </source>
</evidence>
<gene>
    <name evidence="7" type="primary">ORF159665</name>
</gene>
<comment type="subcellular location">
    <subcellularLocation>
        <location evidence="1">Membrane</location>
        <topology evidence="1">Multi-pass membrane protein</topology>
    </subcellularLocation>
</comment>
<keyword evidence="2 5" id="KW-0812">Transmembrane</keyword>
<dbReference type="AlphaFoldDB" id="A0A0B7B2F0"/>
<keyword evidence="6" id="KW-0732">Signal</keyword>
<dbReference type="PANTHER" id="PTHR21284:SF12">
    <property type="entry name" value="EG:80H7.2 PROTEIN"/>
    <property type="match status" value="1"/>
</dbReference>
<proteinExistence type="predicted"/>
<feature type="transmembrane region" description="Helical" evidence="5">
    <location>
        <begin position="121"/>
        <end position="145"/>
    </location>
</feature>
<dbReference type="Pfam" id="PF13903">
    <property type="entry name" value="Claudin_2"/>
    <property type="match status" value="1"/>
</dbReference>
<dbReference type="GO" id="GO:0016020">
    <property type="term" value="C:membrane"/>
    <property type="evidence" value="ECO:0007669"/>
    <property type="project" value="UniProtKB-SubCell"/>
</dbReference>
<keyword evidence="4 5" id="KW-0472">Membrane</keyword>
<dbReference type="PANTHER" id="PTHR21284">
    <property type="entry name" value="EG:80H7.2 PROTEIN"/>
    <property type="match status" value="1"/>
</dbReference>
<evidence type="ECO:0000256" key="4">
    <source>
        <dbReference type="ARBA" id="ARBA00023136"/>
    </source>
</evidence>
<feature type="transmembrane region" description="Helical" evidence="5">
    <location>
        <begin position="85"/>
        <end position="109"/>
    </location>
</feature>
<dbReference type="Gene3D" id="1.20.140.150">
    <property type="match status" value="1"/>
</dbReference>
<dbReference type="EMBL" id="HACG01040644">
    <property type="protein sequence ID" value="CEK87509.1"/>
    <property type="molecule type" value="Transcribed_RNA"/>
</dbReference>
<evidence type="ECO:0000256" key="6">
    <source>
        <dbReference type="SAM" id="SignalP"/>
    </source>
</evidence>
<evidence type="ECO:0000256" key="1">
    <source>
        <dbReference type="ARBA" id="ARBA00004141"/>
    </source>
</evidence>
<evidence type="ECO:0000256" key="2">
    <source>
        <dbReference type="ARBA" id="ARBA00022692"/>
    </source>
</evidence>
<feature type="signal peptide" evidence="6">
    <location>
        <begin position="1"/>
        <end position="24"/>
    </location>
</feature>
<organism evidence="7">
    <name type="scientific">Arion vulgaris</name>
    <dbReference type="NCBI Taxonomy" id="1028688"/>
    <lineage>
        <taxon>Eukaryota</taxon>
        <taxon>Metazoa</taxon>
        <taxon>Spiralia</taxon>
        <taxon>Lophotrochozoa</taxon>
        <taxon>Mollusca</taxon>
        <taxon>Gastropoda</taxon>
        <taxon>Heterobranchia</taxon>
        <taxon>Euthyneura</taxon>
        <taxon>Panpulmonata</taxon>
        <taxon>Eupulmonata</taxon>
        <taxon>Stylommatophora</taxon>
        <taxon>Helicina</taxon>
        <taxon>Arionoidea</taxon>
        <taxon>Arionidae</taxon>
        <taxon>Arion</taxon>
    </lineage>
</organism>
<feature type="chain" id="PRO_5002111944" evidence="6">
    <location>
        <begin position="25"/>
        <end position="209"/>
    </location>
</feature>
<dbReference type="InterPro" id="IPR004031">
    <property type="entry name" value="PMP22/EMP/MP20/Claudin"/>
</dbReference>
<reference evidence="7" key="1">
    <citation type="submission" date="2014-12" db="EMBL/GenBank/DDBJ databases">
        <title>Insight into the proteome of Arion vulgaris.</title>
        <authorList>
            <person name="Aradska J."/>
            <person name="Bulat T."/>
            <person name="Smidak R."/>
            <person name="Sarate P."/>
            <person name="Gangsoo J."/>
            <person name="Sialana F."/>
            <person name="Bilban M."/>
            <person name="Lubec G."/>
        </authorList>
    </citation>
    <scope>NUCLEOTIDE SEQUENCE</scope>
    <source>
        <tissue evidence="7">Skin</tissue>
    </source>
</reference>
<accession>A0A0B7B2F0</accession>